<dbReference type="GO" id="GO:0005634">
    <property type="term" value="C:nucleus"/>
    <property type="evidence" value="ECO:0007669"/>
    <property type="project" value="UniProtKB-SubCell"/>
</dbReference>
<dbReference type="InterPro" id="IPR000504">
    <property type="entry name" value="RRM_dom"/>
</dbReference>
<accession>A0A6P3Z045</accession>
<dbReference type="PROSITE" id="PS50102">
    <property type="entry name" value="RRM"/>
    <property type="match status" value="3"/>
</dbReference>
<dbReference type="InterPro" id="IPR035979">
    <property type="entry name" value="RBD_domain_sf"/>
</dbReference>
<feature type="domain" description="RRM" evidence="6">
    <location>
        <begin position="20"/>
        <end position="92"/>
    </location>
</feature>
<sequence>MAPATKFGKQGLDDSETPSNNLWVGNLASDVTDSDLMELFAQYGALDSVTSYSSRSYAFLFFKRMEDAKAAKEALQGTLLRGNPIKIEFARPAKPCKHLWVGGISPSVSKEELEEEFLKFGKIEDFKFLRDRNTAFIEYLRLEDASQAMRIMNGKRLGGDQIRVDFLRSQPSKREQWPDSRDGQFQGRSLGPADLHTGLKRQQYSQALGLRKGDGQPSNVLWIGYPPSVQIDEQMLHNAMILFGEIERIKSFPSRHYSFVEFRSVDEARRAKEGLQGRLFNDPRITIMFSSSDLAPGKEYSAIYTGGKGPRPDMLFNEHTFRPLQVDAFGPNRSIISSGFPGSLSSGGVLGPNVPVRPFGSQGRFEPLLSGSELNDLTNLPNYQEGNSKNLIGPNWRRPSPPTPGMLSSPAPNIRTHPRSASSAWDVLDVNQFQRDAKRSRIDGPLSIDDTSFPLRKIDDNVLGLEQSYGLGQVADGSVSGSFANVQGRSHLSPVGGRISAGGPALGHPDNDFVWRGMIAKGGTPVCHARCVPIGKGIGAELPEIINCSARTGLDMLTKHYAEAIGFDVVFFLPDSEDDFASYTEFLRYLGAKNRAGVAKFDDGMTLFLVPPSDFLTKVLKVAGPERLYGVVLKFPQQVPGSGSMQQQSHLPIPSSQYIERQHIPPSQAEYGVIPSKDERVLQMDYSRVLPEEPKLPSKPHFPPANDSSGLQSVAHDYAPNSAAAMSQAGVSLTPELIATLASLLPANAQTSAPEGAKPSGSSTITPTYPSVAPYKVTPSPGWKQDHHQTSDHTGHALQQLGSQFNSQGQNLSQFQPYPSVSNVPGHSAQSVLGNTQFQDSAVGLSQQATVSSRPPSSFPVYTQAGQVAASQHLTQYQVDGPSATQKGYGIVHGTDASGLYNSPVSQPLNNSMAIPSQSYNANAVQSQTLMPLPGDKVNADVPNQVQQLQSALLGAGQSTSEGEVDKNQRYQSTLQFAASLLLQIQQQQQQQQVGTQAGRGSGGQQ</sequence>
<dbReference type="AlphaFoldDB" id="A0A6P3Z045"/>
<comment type="subcellular location">
    <subcellularLocation>
        <location evidence="1">Nucleus</location>
    </subcellularLocation>
</comment>
<evidence type="ECO:0000256" key="3">
    <source>
        <dbReference type="ARBA" id="ARBA00023242"/>
    </source>
</evidence>
<dbReference type="Pfam" id="PF07744">
    <property type="entry name" value="SPOC"/>
    <property type="match status" value="1"/>
</dbReference>
<dbReference type="InterPro" id="IPR012921">
    <property type="entry name" value="SPOC_C"/>
</dbReference>
<reference evidence="8 9" key="1">
    <citation type="submission" date="2025-05" db="UniProtKB">
        <authorList>
            <consortium name="RefSeq"/>
        </authorList>
    </citation>
    <scope>IDENTIFICATION</scope>
    <source>
        <tissue evidence="8 9">Seedling</tissue>
    </source>
</reference>
<dbReference type="InterPro" id="IPR012677">
    <property type="entry name" value="Nucleotide-bd_a/b_plait_sf"/>
</dbReference>
<feature type="region of interest" description="Disordered" evidence="5">
    <location>
        <begin position="170"/>
        <end position="195"/>
    </location>
</feature>
<feature type="region of interest" description="Disordered" evidence="5">
    <location>
        <begin position="750"/>
        <end position="795"/>
    </location>
</feature>
<keyword evidence="7" id="KW-1185">Reference proteome</keyword>
<organism evidence="7 8">
    <name type="scientific">Ziziphus jujuba</name>
    <name type="common">Chinese jujube</name>
    <name type="synonym">Ziziphus sativa</name>
    <dbReference type="NCBI Taxonomy" id="326968"/>
    <lineage>
        <taxon>Eukaryota</taxon>
        <taxon>Viridiplantae</taxon>
        <taxon>Streptophyta</taxon>
        <taxon>Embryophyta</taxon>
        <taxon>Tracheophyta</taxon>
        <taxon>Spermatophyta</taxon>
        <taxon>Magnoliopsida</taxon>
        <taxon>eudicotyledons</taxon>
        <taxon>Gunneridae</taxon>
        <taxon>Pentapetalae</taxon>
        <taxon>rosids</taxon>
        <taxon>fabids</taxon>
        <taxon>Rosales</taxon>
        <taxon>Rhamnaceae</taxon>
        <taxon>Paliureae</taxon>
        <taxon>Ziziphus</taxon>
    </lineage>
</organism>
<dbReference type="KEGG" id="zju:107405094"/>
<feature type="domain" description="RRM" evidence="6">
    <location>
        <begin position="97"/>
        <end position="169"/>
    </location>
</feature>
<dbReference type="RefSeq" id="XP_015867588.2">
    <property type="nucleotide sequence ID" value="XM_016012102.4"/>
</dbReference>
<feature type="compositionally biased region" description="Basic and acidic residues" evidence="5">
    <location>
        <begin position="784"/>
        <end position="795"/>
    </location>
</feature>
<evidence type="ECO:0000256" key="1">
    <source>
        <dbReference type="ARBA" id="ARBA00004123"/>
    </source>
</evidence>
<dbReference type="PANTHER" id="PTHR23189">
    <property type="entry name" value="RNA RECOGNITION MOTIF-CONTAINING"/>
    <property type="match status" value="1"/>
</dbReference>
<dbReference type="RefSeq" id="XP_048333785.2">
    <property type="nucleotide sequence ID" value="XM_048477828.2"/>
</dbReference>
<dbReference type="GeneID" id="107405094"/>
<dbReference type="SMART" id="SM00360">
    <property type="entry name" value="RRM"/>
    <property type="match status" value="3"/>
</dbReference>
<dbReference type="GO" id="GO:0003723">
    <property type="term" value="F:RNA binding"/>
    <property type="evidence" value="ECO:0007669"/>
    <property type="project" value="UniProtKB-UniRule"/>
</dbReference>
<evidence type="ECO:0000313" key="8">
    <source>
        <dbReference type="RefSeq" id="XP_015867588.2"/>
    </source>
</evidence>
<dbReference type="SUPFAM" id="SSF54928">
    <property type="entry name" value="RNA-binding domain, RBD"/>
    <property type="match status" value="2"/>
</dbReference>
<evidence type="ECO:0000313" key="9">
    <source>
        <dbReference type="RefSeq" id="XP_048333785.2"/>
    </source>
</evidence>
<dbReference type="CDD" id="cd21546">
    <property type="entry name" value="SPOC_FPA-like"/>
    <property type="match status" value="1"/>
</dbReference>
<feature type="region of interest" description="Disordered" evidence="5">
    <location>
        <begin position="809"/>
        <end position="831"/>
    </location>
</feature>
<evidence type="ECO:0000256" key="4">
    <source>
        <dbReference type="PROSITE-ProRule" id="PRU00176"/>
    </source>
</evidence>
<dbReference type="InParanoid" id="A0A6P3Z045"/>
<gene>
    <name evidence="8 9" type="primary">LOC107405094</name>
</gene>
<feature type="domain" description="RRM" evidence="6">
    <location>
        <begin position="219"/>
        <end position="292"/>
    </location>
</feature>
<dbReference type="Gene3D" id="3.30.70.330">
    <property type="match status" value="3"/>
</dbReference>
<evidence type="ECO:0000313" key="7">
    <source>
        <dbReference type="Proteomes" id="UP001652623"/>
    </source>
</evidence>
<name>A0A6P3Z045_ZIZJJ</name>
<evidence type="ECO:0000259" key="6">
    <source>
        <dbReference type="PROSITE" id="PS50102"/>
    </source>
</evidence>
<feature type="compositionally biased region" description="Polar residues" evidence="5">
    <location>
        <begin position="760"/>
        <end position="769"/>
    </location>
</feature>
<evidence type="ECO:0000256" key="2">
    <source>
        <dbReference type="ARBA" id="ARBA00022884"/>
    </source>
</evidence>
<dbReference type="CDD" id="cd00590">
    <property type="entry name" value="RRM_SF"/>
    <property type="match status" value="1"/>
</dbReference>
<dbReference type="FunCoup" id="A0A6P3Z045">
    <property type="interactions" value="1953"/>
</dbReference>
<dbReference type="Pfam" id="PF00076">
    <property type="entry name" value="RRM_1"/>
    <property type="match status" value="3"/>
</dbReference>
<keyword evidence="3" id="KW-0539">Nucleus</keyword>
<feature type="region of interest" description="Disordered" evidence="5">
    <location>
        <begin position="692"/>
        <end position="713"/>
    </location>
</feature>
<feature type="compositionally biased region" description="Basic and acidic residues" evidence="5">
    <location>
        <begin position="170"/>
        <end position="182"/>
    </location>
</feature>
<dbReference type="Proteomes" id="UP001652623">
    <property type="component" value="Chromosome 3"/>
</dbReference>
<proteinExistence type="predicted"/>
<evidence type="ECO:0000256" key="5">
    <source>
        <dbReference type="SAM" id="MobiDB-lite"/>
    </source>
</evidence>
<protein>
    <submittedName>
        <fullName evidence="8 9">Flowering time control protein FPA</fullName>
    </submittedName>
</protein>
<keyword evidence="2 4" id="KW-0694">RNA-binding</keyword>